<feature type="signal peptide" evidence="1">
    <location>
        <begin position="1"/>
        <end position="31"/>
    </location>
</feature>
<sequence>MTWRRLHLVRALAASGLVSSLMILGSPLATAQAVDSEPSTLPSGAETETVDLLKASKAGDLSVTARGQGQDKVRLTIHNTSSKRLNVIVPPGLVASSAAGQGGGRGFQSMGLGMITNRPGAFGQFLGAQNATGLRSVPVAGSSSSASVAVPVGETLDVSIPAVCLNYGVDTPTPRDSFTLVDVDEYSTDVRVRKALRSLALLGTSQGVAQASMWRICNGVAFEAMASRDGKVVNDHEIALAARFVDAVDASNADLVDPSLLTEGRVYVQIVAEGAFAADAKRLNGKLEGLRLLGLPIQSVDGDQPPSAKAPALFVRLTVATSEIGETRGRVNVSYCSSEDHWRPLGKTAFSDHSSLAVLDSSSLVQSLESELVRTFVTVTPAKRTVTSTMLRVENRLPFTLASVRLRAGTSPGSPSVPFAAVGVGPARSALLPIQAGQAVVESADLNGL</sequence>
<dbReference type="KEGG" id="pbor:BSF38_04626"/>
<gene>
    <name evidence="2" type="ORF">BSF38_04626</name>
</gene>
<feature type="chain" id="PRO_5012979196" evidence="1">
    <location>
        <begin position="32"/>
        <end position="449"/>
    </location>
</feature>
<keyword evidence="1" id="KW-0732">Signal</keyword>
<evidence type="ECO:0000313" key="2">
    <source>
        <dbReference type="EMBL" id="APW63068.1"/>
    </source>
</evidence>
<keyword evidence="3" id="KW-1185">Reference proteome</keyword>
<dbReference type="AlphaFoldDB" id="A0A1U7CVZ4"/>
<protein>
    <submittedName>
        <fullName evidence="2">Uncharacterized protein</fullName>
    </submittedName>
</protein>
<dbReference type="EMBL" id="CP019082">
    <property type="protein sequence ID" value="APW63068.1"/>
    <property type="molecule type" value="Genomic_DNA"/>
</dbReference>
<organism evidence="2 3">
    <name type="scientific">Paludisphaera borealis</name>
    <dbReference type="NCBI Taxonomy" id="1387353"/>
    <lineage>
        <taxon>Bacteria</taxon>
        <taxon>Pseudomonadati</taxon>
        <taxon>Planctomycetota</taxon>
        <taxon>Planctomycetia</taxon>
        <taxon>Isosphaerales</taxon>
        <taxon>Isosphaeraceae</taxon>
        <taxon>Paludisphaera</taxon>
    </lineage>
</organism>
<reference evidence="3" key="1">
    <citation type="submission" date="2016-12" db="EMBL/GenBank/DDBJ databases">
        <title>Comparative genomics of four Isosphaeraceae planctomycetes: a common pool of plasmids and glycoside hydrolase genes.</title>
        <authorList>
            <person name="Ivanova A."/>
        </authorList>
    </citation>
    <scope>NUCLEOTIDE SEQUENCE [LARGE SCALE GENOMIC DNA]</scope>
    <source>
        <strain evidence="3">PX4</strain>
    </source>
</reference>
<dbReference type="Proteomes" id="UP000186309">
    <property type="component" value="Chromosome"/>
</dbReference>
<dbReference type="OrthoDB" id="256810at2"/>
<accession>A0A1U7CVZ4</accession>
<evidence type="ECO:0000313" key="3">
    <source>
        <dbReference type="Proteomes" id="UP000186309"/>
    </source>
</evidence>
<dbReference type="STRING" id="1387353.BSF38_04626"/>
<dbReference type="RefSeq" id="WP_076349468.1">
    <property type="nucleotide sequence ID" value="NZ_CP019082.1"/>
</dbReference>
<evidence type="ECO:0000256" key="1">
    <source>
        <dbReference type="SAM" id="SignalP"/>
    </source>
</evidence>
<name>A0A1U7CVZ4_9BACT</name>
<proteinExistence type="predicted"/>